<evidence type="ECO:0000313" key="2">
    <source>
        <dbReference type="Proteomes" id="UP000005365"/>
    </source>
</evidence>
<sequence>MESSEMPFPPKRKISDDLFTNGRFQAAMFGINLVFSKIYCLRLFELAPV</sequence>
<dbReference type="EMBL" id="ACKO02000016">
    <property type="protein sequence ID" value="EET43740.1"/>
    <property type="molecule type" value="Genomic_DNA"/>
</dbReference>
<keyword evidence="2" id="KW-1185">Reference proteome</keyword>
<dbReference type="AlphaFoldDB" id="C6M7J2"/>
<gene>
    <name evidence="1" type="ORF">NEISICOT_02501</name>
</gene>
<reference evidence="1" key="1">
    <citation type="submission" date="2009-07" db="EMBL/GenBank/DDBJ databases">
        <authorList>
            <person name="Weinstock G."/>
            <person name="Sodergren E."/>
            <person name="Clifton S."/>
            <person name="Fulton L."/>
            <person name="Fulton B."/>
            <person name="Courtney L."/>
            <person name="Fronick C."/>
            <person name="Harrison M."/>
            <person name="Strong C."/>
            <person name="Farmer C."/>
            <person name="Delahaunty K."/>
            <person name="Markovic C."/>
            <person name="Hall O."/>
            <person name="Minx P."/>
            <person name="Tomlinson C."/>
            <person name="Mitreva M."/>
            <person name="Nelson J."/>
            <person name="Hou S."/>
            <person name="Wollam A."/>
            <person name="Pepin K.H."/>
            <person name="Johnson M."/>
            <person name="Bhonagiri V."/>
            <person name="Nash W.E."/>
            <person name="Warren W."/>
            <person name="Chinwalla A."/>
            <person name="Mardis E.R."/>
            <person name="Wilson R.K."/>
        </authorList>
    </citation>
    <scope>NUCLEOTIDE SEQUENCE [LARGE SCALE GENOMIC DNA]</scope>
    <source>
        <strain evidence="1">ATCC 29256</strain>
    </source>
</reference>
<name>C6M7J2_NEISI</name>
<organism evidence="1 2">
    <name type="scientific">Neisseria sicca ATCC 29256</name>
    <dbReference type="NCBI Taxonomy" id="547045"/>
    <lineage>
        <taxon>Bacteria</taxon>
        <taxon>Pseudomonadati</taxon>
        <taxon>Pseudomonadota</taxon>
        <taxon>Betaproteobacteria</taxon>
        <taxon>Neisseriales</taxon>
        <taxon>Neisseriaceae</taxon>
        <taxon>Neisseria</taxon>
    </lineage>
</organism>
<accession>C6M7J2</accession>
<comment type="caution">
    <text evidence="1">The sequence shown here is derived from an EMBL/GenBank/DDBJ whole genome shotgun (WGS) entry which is preliminary data.</text>
</comment>
<dbReference type="Proteomes" id="UP000005365">
    <property type="component" value="Unassembled WGS sequence"/>
</dbReference>
<protein>
    <submittedName>
        <fullName evidence="1">Uncharacterized protein</fullName>
    </submittedName>
</protein>
<proteinExistence type="predicted"/>
<evidence type="ECO:0000313" key="1">
    <source>
        <dbReference type="EMBL" id="EET43740.1"/>
    </source>
</evidence>